<sequence length="266" mass="28853">MKRLIALAFAAMITLLPSFAAAGSSEAGEAILPAHEVAAFSNKVQQELAAKGARVAIVARTGRDPADLPDGIRYTHVAYWVYSHITLENGEKGFGYRAYNLYQTSEDLTVSKLVQDSPADFFAGAYKLDAGIIIPDERLQDKLLATIASPSYAKLHNANYSVLANPADPRFQNCTEHTLDVLMASLYGTDNRMKIKANIAAHFTPQQIEIGGFKRMLAPVASGDLRTSDHGSDVGTATFSTIGRFMVKYDLADDVFAVTPSGKYRL</sequence>
<gene>
    <name evidence="2" type="ORF">GQ651_12190</name>
</gene>
<organism evidence="2 3">
    <name type="scientific">Kangsaoukella pontilimi</name>
    <dbReference type="NCBI Taxonomy" id="2691042"/>
    <lineage>
        <taxon>Bacteria</taxon>
        <taxon>Pseudomonadati</taxon>
        <taxon>Pseudomonadota</taxon>
        <taxon>Alphaproteobacteria</taxon>
        <taxon>Rhodobacterales</taxon>
        <taxon>Paracoccaceae</taxon>
        <taxon>Kangsaoukella</taxon>
    </lineage>
</organism>
<reference evidence="2 3" key="2">
    <citation type="submission" date="2020-03" db="EMBL/GenBank/DDBJ databases">
        <title>Kangsaoukella pontilimi gen. nov., sp. nov., a new member of the family Rhodobacteraceae isolated from a tidal mudflat.</title>
        <authorList>
            <person name="Kim I.S."/>
        </authorList>
    </citation>
    <scope>NUCLEOTIDE SEQUENCE [LARGE SCALE GENOMIC DNA]</scope>
    <source>
        <strain evidence="2 3">GH1-50</strain>
    </source>
</reference>
<keyword evidence="3" id="KW-1185">Reference proteome</keyword>
<comment type="caution">
    <text evidence="2">The sequence shown here is derived from an EMBL/GenBank/DDBJ whole genome shotgun (WGS) entry which is preliminary data.</text>
</comment>
<keyword evidence="1" id="KW-0732">Signal</keyword>
<dbReference type="InterPro" id="IPR014547">
    <property type="entry name" value="UCP028477"/>
</dbReference>
<evidence type="ECO:0000313" key="3">
    <source>
        <dbReference type="Proteomes" id="UP000480350"/>
    </source>
</evidence>
<feature type="signal peptide" evidence="1">
    <location>
        <begin position="1"/>
        <end position="22"/>
    </location>
</feature>
<evidence type="ECO:0000313" key="2">
    <source>
        <dbReference type="EMBL" id="MXQ08608.1"/>
    </source>
</evidence>
<accession>A0A7C9IGW9</accession>
<dbReference type="Pfam" id="PF09916">
    <property type="entry name" value="DUF2145"/>
    <property type="match status" value="1"/>
</dbReference>
<dbReference type="AlphaFoldDB" id="A0A7C9IGW9"/>
<name>A0A7C9IGW9_9RHOB</name>
<dbReference type="RefSeq" id="WP_160764521.1">
    <property type="nucleotide sequence ID" value="NZ_WUPT01000002.1"/>
</dbReference>
<feature type="chain" id="PRO_5028949567" evidence="1">
    <location>
        <begin position="23"/>
        <end position="266"/>
    </location>
</feature>
<proteinExistence type="predicted"/>
<dbReference type="EMBL" id="WUPT01000002">
    <property type="protein sequence ID" value="MXQ08608.1"/>
    <property type="molecule type" value="Genomic_DNA"/>
</dbReference>
<evidence type="ECO:0000256" key="1">
    <source>
        <dbReference type="SAM" id="SignalP"/>
    </source>
</evidence>
<reference evidence="2 3" key="1">
    <citation type="submission" date="2019-12" db="EMBL/GenBank/DDBJ databases">
        <authorList>
            <person name="Lee S.D."/>
        </authorList>
    </citation>
    <scope>NUCLEOTIDE SEQUENCE [LARGE SCALE GENOMIC DNA]</scope>
    <source>
        <strain evidence="2 3">GH1-50</strain>
    </source>
</reference>
<protein>
    <submittedName>
        <fullName evidence="2">DUF2145 domain-containing protein</fullName>
    </submittedName>
</protein>
<dbReference type="Proteomes" id="UP000480350">
    <property type="component" value="Unassembled WGS sequence"/>
</dbReference>